<comment type="subcellular location">
    <subcellularLocation>
        <location evidence="1">Membrane</location>
        <topology evidence="1">Multi-pass membrane protein</topology>
    </subcellularLocation>
</comment>
<evidence type="ECO:0000313" key="7">
    <source>
        <dbReference type="EMBL" id="CAB5018455.1"/>
    </source>
</evidence>
<evidence type="ECO:0000256" key="1">
    <source>
        <dbReference type="ARBA" id="ARBA00004141"/>
    </source>
</evidence>
<proteinExistence type="predicted"/>
<organism evidence="7">
    <name type="scientific">freshwater metagenome</name>
    <dbReference type="NCBI Taxonomy" id="449393"/>
    <lineage>
        <taxon>unclassified sequences</taxon>
        <taxon>metagenomes</taxon>
        <taxon>ecological metagenomes</taxon>
    </lineage>
</organism>
<evidence type="ECO:0000256" key="5">
    <source>
        <dbReference type="SAM" id="Phobius"/>
    </source>
</evidence>
<feature type="transmembrane region" description="Helical" evidence="5">
    <location>
        <begin position="339"/>
        <end position="369"/>
    </location>
</feature>
<feature type="domain" description="STAS" evidence="6">
    <location>
        <begin position="440"/>
        <end position="551"/>
    </location>
</feature>
<keyword evidence="2 5" id="KW-0812">Transmembrane</keyword>
<dbReference type="AlphaFoldDB" id="A0A6J7QNC2"/>
<sequence length="562" mass="57496">MTPVTPVTPVTPPALGRLRALLPHRRDFTAMRHNPRRDIVAGVTVAMVALPLALAFGISSGMGAGAGIATAIVAGFFAAVFGGSNLQVSGPTGAMTVVLIPIVAQFGASGVLVVGLLAGIVLLALAVAGAGRSMRYVPLPVIEGFTLGIAVIIGLQQVPAALGQEVGPDKVLVQAWNAVTAWVAAPDLAPTLIMVAVAATMIVASRLRRRLPASLAAVVVATVATKILGLDITTIGQIPTGLPAPSIPVIPWAHLSALLLPAVAVAALAALESLLCASVADAMSVGERHDPNRELFGQGVANLVAPLFGGVPATAAIARTAVNVRSGARSRLGAITQSAVLLAVVLVASQWVSFIPLAALAGVLIATAIQMVKVSSLRALLRVRGGDAVVLVVTALATVALDLVVAVILGLVIASLYALSQVAKSTQVEEMPLDSADHSSEEQALLSEHVIAYRLDGPLFFGAAHAFLLQVAETSDVRVVILRLSRIRALDATGATVLGDTIGSLEARGITVMLSGIQTEHDSIFRTLDVYRHLATPAHVFATTPEAIAHAHAHLAGLAEST</sequence>
<dbReference type="PANTHER" id="PTHR11814">
    <property type="entry name" value="SULFATE TRANSPORTER"/>
    <property type="match status" value="1"/>
</dbReference>
<keyword evidence="3 5" id="KW-1133">Transmembrane helix</keyword>
<accession>A0A6J7QNC2</accession>
<dbReference type="Pfam" id="PF01740">
    <property type="entry name" value="STAS"/>
    <property type="match status" value="1"/>
</dbReference>
<evidence type="ECO:0000259" key="6">
    <source>
        <dbReference type="PROSITE" id="PS50801"/>
    </source>
</evidence>
<dbReference type="SUPFAM" id="SSF52091">
    <property type="entry name" value="SpoIIaa-like"/>
    <property type="match status" value="1"/>
</dbReference>
<dbReference type="CDD" id="cd07042">
    <property type="entry name" value="STAS_SulP_like_sulfate_transporter"/>
    <property type="match status" value="1"/>
</dbReference>
<keyword evidence="4 5" id="KW-0472">Membrane</keyword>
<feature type="transmembrane region" description="Helical" evidence="5">
    <location>
        <begin position="258"/>
        <end position="280"/>
    </location>
</feature>
<feature type="transmembrane region" description="Helical" evidence="5">
    <location>
        <begin position="215"/>
        <end position="238"/>
    </location>
</feature>
<gene>
    <name evidence="7" type="ORF">UFOPK3992_01570</name>
</gene>
<dbReference type="InterPro" id="IPR011547">
    <property type="entry name" value="SLC26A/SulP_dom"/>
</dbReference>
<dbReference type="GO" id="GO:0055085">
    <property type="term" value="P:transmembrane transport"/>
    <property type="evidence" value="ECO:0007669"/>
    <property type="project" value="InterPro"/>
</dbReference>
<evidence type="ECO:0000256" key="2">
    <source>
        <dbReference type="ARBA" id="ARBA00022692"/>
    </source>
</evidence>
<dbReference type="InterPro" id="IPR001902">
    <property type="entry name" value="SLC26A/SulP_fam"/>
</dbReference>
<reference evidence="7" key="1">
    <citation type="submission" date="2020-05" db="EMBL/GenBank/DDBJ databases">
        <authorList>
            <person name="Chiriac C."/>
            <person name="Salcher M."/>
            <person name="Ghai R."/>
            <person name="Kavagutti S V."/>
        </authorList>
    </citation>
    <scope>NUCLEOTIDE SEQUENCE</scope>
</reference>
<name>A0A6J7QNC2_9ZZZZ</name>
<dbReference type="EMBL" id="CAFBOZ010000255">
    <property type="protein sequence ID" value="CAB5018455.1"/>
    <property type="molecule type" value="Genomic_DNA"/>
</dbReference>
<feature type="transmembrane region" description="Helical" evidence="5">
    <location>
        <begin position="39"/>
        <end position="57"/>
    </location>
</feature>
<dbReference type="PROSITE" id="PS50801">
    <property type="entry name" value="STAS"/>
    <property type="match status" value="1"/>
</dbReference>
<evidence type="ECO:0000256" key="3">
    <source>
        <dbReference type="ARBA" id="ARBA00022989"/>
    </source>
</evidence>
<feature type="transmembrane region" description="Helical" evidence="5">
    <location>
        <begin position="139"/>
        <end position="159"/>
    </location>
</feature>
<dbReference type="Pfam" id="PF00916">
    <property type="entry name" value="Sulfate_transp"/>
    <property type="match status" value="1"/>
</dbReference>
<dbReference type="GO" id="GO:0016020">
    <property type="term" value="C:membrane"/>
    <property type="evidence" value="ECO:0007669"/>
    <property type="project" value="UniProtKB-SubCell"/>
</dbReference>
<feature type="transmembrane region" description="Helical" evidence="5">
    <location>
        <begin position="389"/>
        <end position="419"/>
    </location>
</feature>
<evidence type="ECO:0000256" key="4">
    <source>
        <dbReference type="ARBA" id="ARBA00023136"/>
    </source>
</evidence>
<dbReference type="InterPro" id="IPR036513">
    <property type="entry name" value="STAS_dom_sf"/>
</dbReference>
<feature type="transmembrane region" description="Helical" evidence="5">
    <location>
        <begin position="179"/>
        <end position="203"/>
    </location>
</feature>
<dbReference type="Gene3D" id="3.30.750.24">
    <property type="entry name" value="STAS domain"/>
    <property type="match status" value="1"/>
</dbReference>
<feature type="transmembrane region" description="Helical" evidence="5">
    <location>
        <begin position="102"/>
        <end position="127"/>
    </location>
</feature>
<dbReference type="InterPro" id="IPR002645">
    <property type="entry name" value="STAS_dom"/>
</dbReference>
<feature type="transmembrane region" description="Helical" evidence="5">
    <location>
        <begin position="64"/>
        <end position="82"/>
    </location>
</feature>
<protein>
    <submittedName>
        <fullName evidence="7">Unannotated protein</fullName>
    </submittedName>
</protein>